<dbReference type="Pfam" id="PF20431">
    <property type="entry name" value="E_motif"/>
    <property type="match status" value="1"/>
</dbReference>
<dbReference type="InterPro" id="IPR002885">
    <property type="entry name" value="PPR_rpt"/>
</dbReference>
<dbReference type="InterPro" id="IPR046848">
    <property type="entry name" value="E_motif"/>
</dbReference>
<evidence type="ECO:0000256" key="1">
    <source>
        <dbReference type="ARBA" id="ARBA00022737"/>
    </source>
</evidence>
<dbReference type="PROSITE" id="PS51375">
    <property type="entry name" value="PPR"/>
    <property type="match status" value="6"/>
</dbReference>
<feature type="repeat" description="PPR" evidence="2">
    <location>
        <begin position="298"/>
        <end position="328"/>
    </location>
</feature>
<dbReference type="InterPro" id="IPR046960">
    <property type="entry name" value="PPR_At4g14850-like_plant"/>
</dbReference>
<dbReference type="Gene3D" id="1.25.40.10">
    <property type="entry name" value="Tetratricopeptide repeat domain"/>
    <property type="match status" value="4"/>
</dbReference>
<dbReference type="SUPFAM" id="SSF48452">
    <property type="entry name" value="TPR-like"/>
    <property type="match status" value="1"/>
</dbReference>
<feature type="repeat" description="PPR" evidence="2">
    <location>
        <begin position="329"/>
        <end position="363"/>
    </location>
</feature>
<proteinExistence type="predicted"/>
<dbReference type="InterPro" id="IPR011990">
    <property type="entry name" value="TPR-like_helical_dom_sf"/>
</dbReference>
<sequence length="605" mass="67811">MGIKKDLAGGWLIVLYQEGPDHMYRPPRDTNTCSRAMQVSKFTALLEKSLTTDQAKQIHCQIVVNSLNTLEPLLIRQTLKYEAHYSPRSTHYVKSILQGMQNPDAFSASLTIRYLSQHGQFKEAISRYAQSHSRGLFPNTFAISSALKACARVLCKVGGLMIHGQVQKLGFCKVVFVQTALVDFYSKMGDMVIARKVFDEIRGKNVVSWNSILAGYVKCGDLAMAQSVFDEMPVKDVISWNSMVSGFARGKDMEQAYELFRRMPQRNSASWNAMVTGYVECGKIELARSFFDAMPERNNVSYITMISAYSKYGNVESAKELYDQLGVKDLFLYNAMIACFAQNNRAKEALQLFEEMLNPNVTLQPDKMTLASAISACSQLGDSKYGIWIESYMRESGIPMDDHLATSFIDLYAKCGNIDKAYELFNGLQKRDLVAYTAIILGCGINGRAKEAIKLFEDMMVAGIIPNTVTFTGILTAYNHVGMVEEGYHCFMSMQRHGLVPSLDHYAIVVDLLGRAGRLEEAHELIKSMPMQPHAGVWGALLLACSLHNNVELAEIAAKNCFELDPDSSGYHSLLANIYASAGRWDDAKRLRELLKRRVLLRYRV</sequence>
<evidence type="ECO:0000256" key="2">
    <source>
        <dbReference type="PROSITE-ProRule" id="PRU00708"/>
    </source>
</evidence>
<dbReference type="EMBL" id="JABTTQ020002935">
    <property type="protein sequence ID" value="KAK6121128.1"/>
    <property type="molecule type" value="Genomic_DNA"/>
</dbReference>
<dbReference type="Pfam" id="PF01535">
    <property type="entry name" value="PPR"/>
    <property type="match status" value="6"/>
</dbReference>
<protein>
    <recommendedName>
        <fullName evidence="5">Pentatricopeptide repeat-containing protein</fullName>
    </recommendedName>
</protein>
<evidence type="ECO:0008006" key="5">
    <source>
        <dbReference type="Google" id="ProtNLM"/>
    </source>
</evidence>
<dbReference type="Proteomes" id="UP001318860">
    <property type="component" value="Unassembled WGS sequence"/>
</dbReference>
<feature type="repeat" description="PPR" evidence="2">
    <location>
        <begin position="236"/>
        <end position="270"/>
    </location>
</feature>
<reference evidence="3 4" key="1">
    <citation type="journal article" date="2021" name="Comput. Struct. Biotechnol. J.">
        <title>De novo genome assembly of the potent medicinal plant Rehmannia glutinosa using nanopore technology.</title>
        <authorList>
            <person name="Ma L."/>
            <person name="Dong C."/>
            <person name="Song C."/>
            <person name="Wang X."/>
            <person name="Zheng X."/>
            <person name="Niu Y."/>
            <person name="Chen S."/>
            <person name="Feng W."/>
        </authorList>
    </citation>
    <scope>NUCLEOTIDE SEQUENCE [LARGE SCALE GENOMIC DNA]</scope>
    <source>
        <strain evidence="3">DH-2019</strain>
    </source>
</reference>
<feature type="repeat" description="PPR" evidence="2">
    <location>
        <begin position="205"/>
        <end position="235"/>
    </location>
</feature>
<dbReference type="NCBIfam" id="TIGR00756">
    <property type="entry name" value="PPR"/>
    <property type="match status" value="8"/>
</dbReference>
<comment type="caution">
    <text evidence="3">The sequence shown here is derived from an EMBL/GenBank/DDBJ whole genome shotgun (WGS) entry which is preliminary data.</text>
</comment>
<keyword evidence="1" id="KW-0677">Repeat</keyword>
<dbReference type="PANTHER" id="PTHR47926">
    <property type="entry name" value="PENTATRICOPEPTIDE REPEAT-CONTAINING PROTEIN"/>
    <property type="match status" value="1"/>
</dbReference>
<evidence type="ECO:0000313" key="3">
    <source>
        <dbReference type="EMBL" id="KAK6121128.1"/>
    </source>
</evidence>
<feature type="repeat" description="PPR" evidence="2">
    <location>
        <begin position="432"/>
        <end position="466"/>
    </location>
</feature>
<evidence type="ECO:0000313" key="4">
    <source>
        <dbReference type="Proteomes" id="UP001318860"/>
    </source>
</evidence>
<organism evidence="3 4">
    <name type="scientific">Rehmannia glutinosa</name>
    <name type="common">Chinese foxglove</name>
    <dbReference type="NCBI Taxonomy" id="99300"/>
    <lineage>
        <taxon>Eukaryota</taxon>
        <taxon>Viridiplantae</taxon>
        <taxon>Streptophyta</taxon>
        <taxon>Embryophyta</taxon>
        <taxon>Tracheophyta</taxon>
        <taxon>Spermatophyta</taxon>
        <taxon>Magnoliopsida</taxon>
        <taxon>eudicotyledons</taxon>
        <taxon>Gunneridae</taxon>
        <taxon>Pentapetalae</taxon>
        <taxon>asterids</taxon>
        <taxon>lamiids</taxon>
        <taxon>Lamiales</taxon>
        <taxon>Orobanchaceae</taxon>
        <taxon>Rehmannieae</taxon>
        <taxon>Rehmannia</taxon>
    </lineage>
</organism>
<dbReference type="PANTHER" id="PTHR47926:SF545">
    <property type="entry name" value="PENTACOTRIPEPTIDE-REPEAT REGION OF PRORP DOMAIN-CONTAINING PROTEIN"/>
    <property type="match status" value="1"/>
</dbReference>
<feature type="repeat" description="PPR" evidence="2">
    <location>
        <begin position="467"/>
        <end position="501"/>
    </location>
</feature>
<dbReference type="Pfam" id="PF13041">
    <property type="entry name" value="PPR_2"/>
    <property type="match status" value="2"/>
</dbReference>
<name>A0ABR0UFS2_REHGL</name>
<gene>
    <name evidence="3" type="ORF">DH2020_045116</name>
</gene>
<keyword evidence="4" id="KW-1185">Reference proteome</keyword>
<accession>A0ABR0UFS2</accession>